<proteinExistence type="predicted"/>
<name>A0A3A4ABT2_9ACTN</name>
<dbReference type="EMBL" id="QZEY01000017">
    <property type="protein sequence ID" value="RJL23954.1"/>
    <property type="molecule type" value="Genomic_DNA"/>
</dbReference>
<reference evidence="1 2" key="1">
    <citation type="submission" date="2018-09" db="EMBL/GenBank/DDBJ databases">
        <title>YIM 75507 draft genome.</title>
        <authorList>
            <person name="Tang S."/>
            <person name="Feng Y."/>
        </authorList>
    </citation>
    <scope>NUCLEOTIDE SEQUENCE [LARGE SCALE GENOMIC DNA]</scope>
    <source>
        <strain evidence="1 2">YIM 75507</strain>
    </source>
</reference>
<comment type="caution">
    <text evidence="1">The sequence shown here is derived from an EMBL/GenBank/DDBJ whole genome shotgun (WGS) entry which is preliminary data.</text>
</comment>
<dbReference type="AlphaFoldDB" id="A0A3A4ABT2"/>
<protein>
    <submittedName>
        <fullName evidence="1">Uncharacterized protein</fullName>
    </submittedName>
</protein>
<gene>
    <name evidence="1" type="ORF">D5H75_31450</name>
</gene>
<evidence type="ECO:0000313" key="2">
    <source>
        <dbReference type="Proteomes" id="UP000265768"/>
    </source>
</evidence>
<organism evidence="1 2">
    <name type="scientific">Bailinhaonella thermotolerans</name>
    <dbReference type="NCBI Taxonomy" id="1070861"/>
    <lineage>
        <taxon>Bacteria</taxon>
        <taxon>Bacillati</taxon>
        <taxon>Actinomycetota</taxon>
        <taxon>Actinomycetes</taxon>
        <taxon>Streptosporangiales</taxon>
        <taxon>Streptosporangiaceae</taxon>
        <taxon>Bailinhaonella</taxon>
    </lineage>
</organism>
<accession>A0A3A4ABT2</accession>
<sequence>MRSDRPARPSAAPSSVRLRSPKAYTMNLTLTLPPQAAAPPCPICLRNLTWDGTEDEAGLCRRCAAHLAPPASPATPLRAPA</sequence>
<keyword evidence="2" id="KW-1185">Reference proteome</keyword>
<evidence type="ECO:0000313" key="1">
    <source>
        <dbReference type="EMBL" id="RJL23954.1"/>
    </source>
</evidence>
<dbReference type="Proteomes" id="UP000265768">
    <property type="component" value="Unassembled WGS sequence"/>
</dbReference>